<dbReference type="EMBL" id="CABIKO010000752">
    <property type="protein sequence ID" value="VVA39191.1"/>
    <property type="molecule type" value="Genomic_DNA"/>
</dbReference>
<gene>
    <name evidence="1" type="ORF">ALMOND_2B008454</name>
</gene>
<organism evidence="1 2">
    <name type="scientific">Prunus dulcis</name>
    <name type="common">Almond</name>
    <name type="synonym">Amygdalus dulcis</name>
    <dbReference type="NCBI Taxonomy" id="3755"/>
    <lineage>
        <taxon>Eukaryota</taxon>
        <taxon>Viridiplantae</taxon>
        <taxon>Streptophyta</taxon>
        <taxon>Embryophyta</taxon>
        <taxon>Tracheophyta</taxon>
        <taxon>Spermatophyta</taxon>
        <taxon>Magnoliopsida</taxon>
        <taxon>eudicotyledons</taxon>
        <taxon>Gunneridae</taxon>
        <taxon>Pentapetalae</taxon>
        <taxon>rosids</taxon>
        <taxon>fabids</taxon>
        <taxon>Rosales</taxon>
        <taxon>Rosaceae</taxon>
        <taxon>Amygdaloideae</taxon>
        <taxon>Amygdaleae</taxon>
        <taxon>Prunus</taxon>
    </lineage>
</organism>
<dbReference type="AlphaFoldDB" id="A0A5E4GHZ8"/>
<sequence length="255" mass="28796">KGKILILNPKRENPHMVVIQPHIPPTPLEENEVDEECVIDKDADESTIELSTQVDLPIEKLTLIERKESTHRDETQKVVKSSKREGWNMNQSDALIIDMVVADKANISRPQLQAVEFVKPQLKANIGQSSRLKGHGKLAKVMARSHPSCTTYHGTSTHRQQNIMNHDENKKGSKLGNEVGGEPYMAEKLWKSALFRILRFAILMSLWDLGKYLVSTAQSVNSTWESLSYFAMTSCQVSKATKPSSWLSEDAKLRF</sequence>
<dbReference type="Proteomes" id="UP000327085">
    <property type="component" value="Chromosome 3"/>
</dbReference>
<accession>A0A5E4GHZ8</accession>
<evidence type="ECO:0000313" key="1">
    <source>
        <dbReference type="EMBL" id="VVA39191.1"/>
    </source>
</evidence>
<dbReference type="Gramene" id="VVA39191">
    <property type="protein sequence ID" value="VVA39191"/>
    <property type="gene ID" value="Prudul26B008454"/>
</dbReference>
<evidence type="ECO:0000313" key="2">
    <source>
        <dbReference type="Proteomes" id="UP000327085"/>
    </source>
</evidence>
<name>A0A5E4GHZ8_PRUDU</name>
<feature type="non-terminal residue" evidence="1">
    <location>
        <position position="1"/>
    </location>
</feature>
<dbReference type="InParanoid" id="A0A5E4GHZ8"/>
<proteinExistence type="predicted"/>
<reference evidence="2" key="1">
    <citation type="journal article" date="2020" name="Plant J.">
        <title>Transposons played a major role in the diversification between the closely related almond and peach genomes: results from the almond genome sequence.</title>
        <authorList>
            <person name="Alioto T."/>
            <person name="Alexiou K.G."/>
            <person name="Bardil A."/>
            <person name="Barteri F."/>
            <person name="Castanera R."/>
            <person name="Cruz F."/>
            <person name="Dhingra A."/>
            <person name="Duval H."/>
            <person name="Fernandez I Marti A."/>
            <person name="Frias L."/>
            <person name="Galan B."/>
            <person name="Garcia J.L."/>
            <person name="Howad W."/>
            <person name="Gomez-Garrido J."/>
            <person name="Gut M."/>
            <person name="Julca I."/>
            <person name="Morata J."/>
            <person name="Puigdomenech P."/>
            <person name="Ribeca P."/>
            <person name="Rubio Cabetas M.J."/>
            <person name="Vlasova A."/>
            <person name="Wirthensohn M."/>
            <person name="Garcia-Mas J."/>
            <person name="Gabaldon T."/>
            <person name="Casacuberta J.M."/>
            <person name="Arus P."/>
        </authorList>
    </citation>
    <scope>NUCLEOTIDE SEQUENCE [LARGE SCALE GENOMIC DNA]</scope>
    <source>
        <strain evidence="2">cv. Texas</strain>
    </source>
</reference>
<protein>
    <submittedName>
        <fullName evidence="1">Uncharacterized protein</fullName>
    </submittedName>
</protein>